<keyword evidence="2" id="KW-1133">Transmembrane helix</keyword>
<dbReference type="VEuPathDB" id="PlasmoDB:PVPAM_050007200"/>
<dbReference type="InterPro" id="IPR008780">
    <property type="entry name" value="Plasmodium_Vir"/>
</dbReference>
<dbReference type="Pfam" id="PF05795">
    <property type="entry name" value="Plasmodium_Vir"/>
    <property type="match status" value="1"/>
</dbReference>
<keyword evidence="2" id="KW-0472">Membrane</keyword>
<reference evidence="3 4" key="1">
    <citation type="submission" date="2016-07" db="EMBL/GenBank/DDBJ databases">
        <authorList>
            <consortium name="Pathogen Informatics"/>
        </authorList>
    </citation>
    <scope>NUCLEOTIDE SEQUENCE [LARGE SCALE GENOMIC DNA]</scope>
</reference>
<dbReference type="EMBL" id="FLYI01000087">
    <property type="protein sequence ID" value="SCA60045.1"/>
    <property type="molecule type" value="Genomic_DNA"/>
</dbReference>
<accession>A0A1G4E1X7</accession>
<evidence type="ECO:0000256" key="1">
    <source>
        <dbReference type="SAM" id="MobiDB-lite"/>
    </source>
</evidence>
<protein>
    <submittedName>
        <fullName evidence="3">VIR protein</fullName>
    </submittedName>
</protein>
<feature type="region of interest" description="Disordered" evidence="1">
    <location>
        <begin position="263"/>
        <end position="316"/>
    </location>
</feature>
<dbReference type="VEuPathDB" id="PlasmoDB:PVP01_0007660"/>
<gene>
    <name evidence="3" type="ORF">PVC01_000041700</name>
</gene>
<evidence type="ECO:0000256" key="2">
    <source>
        <dbReference type="SAM" id="Phobius"/>
    </source>
</evidence>
<proteinExistence type="predicted"/>
<keyword evidence="2" id="KW-0812">Transmembrane</keyword>
<dbReference type="VEuPathDB" id="PlasmoDB:PVW1_140087600"/>
<name>A0A1G4E1X7_PLAVI</name>
<dbReference type="AlphaFoldDB" id="A0A1G4E1X7"/>
<evidence type="ECO:0000313" key="4">
    <source>
        <dbReference type="Proteomes" id="UP000305196"/>
    </source>
</evidence>
<sequence>MTQPTKENLEVASKPLQLNSLYEEFFKSAEKSKYDNYCNALTKYNNPHKGTQDICIKLVGFVKKIAEWKNKEESVKYCNYLQYWLYDEIKGIYKEHTKKFGEIPFSKELIDIADKVNKEVKQNYCTLKHEKDVTLDELIKRKFSHIYLKKYDEIKKNVDAKGKDKCNMYITYLKYIDALHKNYKKNDCAKLYFWSPTPNYTDCSSKHDPNKLIPLLNNCKDEGSKGGSKPNSGSLLFGWWGSSSTPSSSSRNTSVAGDVKVAGVGKDKGAQGASNNLERSAGSRGLTRSTSTRDSGNGITAAKVSDSGKAGAALPGPVSTLRTKEVFSPAPKDIPGKGALAVPSYNSGIRTDTVPVPVVDSSGTLESVSDKVDSNFYRNIIMGVAILGTIFFLFYYNMSSGLKSRFPKRKRKKKIFEHNYYEEYEREYEKYDSEDRSLASEDDRYYLNYQPERDYDY</sequence>
<evidence type="ECO:0000313" key="3">
    <source>
        <dbReference type="EMBL" id="SCA60045.1"/>
    </source>
</evidence>
<feature type="compositionally biased region" description="Polar residues" evidence="1">
    <location>
        <begin position="286"/>
        <end position="298"/>
    </location>
</feature>
<organism evidence="3 4">
    <name type="scientific">Plasmodium vivax</name>
    <name type="common">malaria parasite P. vivax</name>
    <dbReference type="NCBI Taxonomy" id="5855"/>
    <lineage>
        <taxon>Eukaryota</taxon>
        <taxon>Sar</taxon>
        <taxon>Alveolata</taxon>
        <taxon>Apicomplexa</taxon>
        <taxon>Aconoidasida</taxon>
        <taxon>Haemosporida</taxon>
        <taxon>Plasmodiidae</taxon>
        <taxon>Plasmodium</taxon>
        <taxon>Plasmodium (Plasmodium)</taxon>
    </lineage>
</organism>
<dbReference type="Proteomes" id="UP000305196">
    <property type="component" value="Unassembled WGS sequence"/>
</dbReference>
<dbReference type="VEuPathDB" id="PlasmoDB:PVX_041690"/>
<feature type="transmembrane region" description="Helical" evidence="2">
    <location>
        <begin position="376"/>
        <end position="396"/>
    </location>
</feature>